<dbReference type="EMBL" id="LUGH01001184">
    <property type="protein sequence ID" value="OBZ81494.1"/>
    <property type="molecule type" value="Genomic_DNA"/>
</dbReference>
<proteinExistence type="predicted"/>
<accession>A0A1C7N2B6</accession>
<dbReference type="PANTHER" id="PTHR28094:SF1">
    <property type="entry name" value="MEIOTICALLY UP-REGULATED GENE 113 PROTEIN"/>
    <property type="match status" value="1"/>
</dbReference>
<dbReference type="STRING" id="101091.A0A1C7N2B6"/>
<dbReference type="InterPro" id="IPR018306">
    <property type="entry name" value="Phage_T5_Orf172_DNA-bd"/>
</dbReference>
<protein>
    <recommendedName>
        <fullName evidence="1">Bacteriophage T5 Orf172 DNA-binding domain-containing protein</fullName>
    </recommendedName>
</protein>
<dbReference type="PANTHER" id="PTHR28094">
    <property type="entry name" value="MEIOTICALLY UP-REGULATED GENE 113 PROTEIN"/>
    <property type="match status" value="1"/>
</dbReference>
<dbReference type="OrthoDB" id="2417614at2759"/>
<organism evidence="2 3">
    <name type="scientific">Choanephora cucurbitarum</name>
    <dbReference type="NCBI Taxonomy" id="101091"/>
    <lineage>
        <taxon>Eukaryota</taxon>
        <taxon>Fungi</taxon>
        <taxon>Fungi incertae sedis</taxon>
        <taxon>Mucoromycota</taxon>
        <taxon>Mucoromycotina</taxon>
        <taxon>Mucoromycetes</taxon>
        <taxon>Mucorales</taxon>
        <taxon>Mucorineae</taxon>
        <taxon>Choanephoraceae</taxon>
        <taxon>Choanephoroideae</taxon>
        <taxon>Choanephora</taxon>
    </lineage>
</organism>
<evidence type="ECO:0000259" key="1">
    <source>
        <dbReference type="Pfam" id="PF10544"/>
    </source>
</evidence>
<gene>
    <name evidence="2" type="ORF">A0J61_10456</name>
</gene>
<dbReference type="InterPro" id="IPR053006">
    <property type="entry name" value="Meiosis_regulatory"/>
</dbReference>
<reference evidence="2 3" key="1">
    <citation type="submission" date="2016-03" db="EMBL/GenBank/DDBJ databases">
        <title>Choanephora cucurbitarum.</title>
        <authorList>
            <person name="Min B."/>
            <person name="Park H."/>
            <person name="Park J.-H."/>
            <person name="Shin H.-D."/>
            <person name="Choi I.-G."/>
        </authorList>
    </citation>
    <scope>NUCLEOTIDE SEQUENCE [LARGE SCALE GENOMIC DNA]</scope>
    <source>
        <strain evidence="2 3">KUS-F28377</strain>
    </source>
</reference>
<comment type="caution">
    <text evidence="2">The sequence shown here is derived from an EMBL/GenBank/DDBJ whole genome shotgun (WGS) entry which is preliminary data.</text>
</comment>
<sequence length="346" mass="40097">MLALRVLQNNRNSYCWSFRPLSAFSTLVEPSKNTYNETSVSTDKLLKSAPKLSPAILNTGNRLHSETTAQCSGFKKYDGQRCRRMVRIHPSAPNTIAYCYDHGPIPRRKPRTSKKSTKRPSLLKTNISAMRNIEENNINKLFDCWHLWIKPSIDKETRDSILQEMKRPLSNGDRSGYIYAYSFENGPLASTDKFAYFKVGRTTDPHRRMYQVSIKCNHVPKIIELFPSFPAITNRPFMSTNLETLDQTIQSFPKCPITHRVERLILLELSSLHKKADFKCPECNSYHREWIRVSRLRHPDGTLMTDQELWSLQIRPTILRWIQFGVAASAFSTIKDKPIHYSRNKS</sequence>
<evidence type="ECO:0000313" key="2">
    <source>
        <dbReference type="EMBL" id="OBZ81494.1"/>
    </source>
</evidence>
<keyword evidence="3" id="KW-1185">Reference proteome</keyword>
<dbReference type="InParanoid" id="A0A1C7N2B6"/>
<evidence type="ECO:0000313" key="3">
    <source>
        <dbReference type="Proteomes" id="UP000093000"/>
    </source>
</evidence>
<dbReference type="Pfam" id="PF10544">
    <property type="entry name" value="T5orf172"/>
    <property type="match status" value="1"/>
</dbReference>
<name>A0A1C7N2B6_9FUNG</name>
<feature type="domain" description="Bacteriophage T5 Orf172 DNA-binding" evidence="1">
    <location>
        <begin position="176"/>
        <end position="294"/>
    </location>
</feature>
<dbReference type="AlphaFoldDB" id="A0A1C7N2B6"/>
<dbReference type="Proteomes" id="UP000093000">
    <property type="component" value="Unassembled WGS sequence"/>
</dbReference>